<evidence type="ECO:0000256" key="4">
    <source>
        <dbReference type="RuleBase" id="RU362109"/>
    </source>
</evidence>
<feature type="compositionally biased region" description="Low complexity" evidence="5">
    <location>
        <begin position="189"/>
        <end position="201"/>
    </location>
</feature>
<dbReference type="CDD" id="cd23797">
    <property type="entry name" value="UBCc_UBE2H"/>
    <property type="match status" value="1"/>
</dbReference>
<keyword evidence="1" id="KW-0808">Transferase</keyword>
<evidence type="ECO:0000313" key="7">
    <source>
        <dbReference type="EMBL" id="CAG5097424.1"/>
    </source>
</evidence>
<feature type="domain" description="UBC core" evidence="6">
    <location>
        <begin position="6"/>
        <end position="151"/>
    </location>
</feature>
<dbReference type="InterPro" id="IPR016135">
    <property type="entry name" value="UBQ-conjugating_enzyme/RWD"/>
</dbReference>
<proteinExistence type="inferred from homology"/>
<evidence type="ECO:0000256" key="2">
    <source>
        <dbReference type="ARBA" id="ARBA00022786"/>
    </source>
</evidence>
<evidence type="ECO:0000256" key="1">
    <source>
        <dbReference type="ARBA" id="ARBA00022679"/>
    </source>
</evidence>
<dbReference type="Pfam" id="PF00179">
    <property type="entry name" value="UQ_con"/>
    <property type="match status" value="1"/>
</dbReference>
<dbReference type="PROSITE" id="PS00183">
    <property type="entry name" value="UBC_1"/>
    <property type="match status" value="1"/>
</dbReference>
<dbReference type="Gene3D" id="3.10.110.10">
    <property type="entry name" value="Ubiquitin Conjugating Enzyme"/>
    <property type="match status" value="1"/>
</dbReference>
<dbReference type="Proteomes" id="UP001158576">
    <property type="component" value="Chromosome XSR"/>
</dbReference>
<keyword evidence="2 4" id="KW-0833">Ubl conjugation pathway</keyword>
<evidence type="ECO:0000259" key="6">
    <source>
        <dbReference type="PROSITE" id="PS50127"/>
    </source>
</evidence>
<feature type="region of interest" description="Disordered" evidence="5">
    <location>
        <begin position="154"/>
        <end position="201"/>
    </location>
</feature>
<gene>
    <name evidence="7" type="ORF">OKIOD_LOCUS6628</name>
</gene>
<sequence>MASPSPGKKRMDTDVMKLIESRHEVNLIGDSLNCFQVKFCGPSDSPYEGGVWRIRVELPEKYPFKSPSIGFLNKIFHPNIDLGSGSVCLDVINQTWTPLYDLSNIFDTFLPQLLMYPNPHDPLNGDAAGLYLHQPEEYKKRVRDYVSRYAMEMGATGDGNGAGDDDDDESSIKRTKNIVQKSDAGSSKTTYQTNFTNYQQS</sequence>
<comment type="similarity">
    <text evidence="4">Belongs to the ubiquitin-conjugating enzyme family.</text>
</comment>
<dbReference type="SUPFAM" id="SSF54495">
    <property type="entry name" value="UBC-like"/>
    <property type="match status" value="1"/>
</dbReference>
<feature type="active site" description="Glycyl thioester intermediate" evidence="3">
    <location>
        <position position="88"/>
    </location>
</feature>
<evidence type="ECO:0000256" key="3">
    <source>
        <dbReference type="PROSITE-ProRule" id="PRU10133"/>
    </source>
</evidence>
<keyword evidence="4" id="KW-0547">Nucleotide-binding</keyword>
<dbReference type="SMART" id="SM00212">
    <property type="entry name" value="UBCc"/>
    <property type="match status" value="1"/>
</dbReference>
<feature type="compositionally biased region" description="Polar residues" evidence="5">
    <location>
        <begin position="177"/>
        <end position="188"/>
    </location>
</feature>
<dbReference type="PANTHER" id="PTHR24068">
    <property type="entry name" value="UBIQUITIN-CONJUGATING ENZYME E2"/>
    <property type="match status" value="1"/>
</dbReference>
<dbReference type="InterPro" id="IPR000608">
    <property type="entry name" value="UBC"/>
</dbReference>
<dbReference type="InterPro" id="IPR023313">
    <property type="entry name" value="UBQ-conjugating_AS"/>
</dbReference>
<protein>
    <submittedName>
        <fullName evidence="7">Oidioi.mRNA.OKI2018_I69.XSR.g15070.t1.cds</fullName>
    </submittedName>
</protein>
<evidence type="ECO:0000256" key="5">
    <source>
        <dbReference type="SAM" id="MobiDB-lite"/>
    </source>
</evidence>
<keyword evidence="4" id="KW-0067">ATP-binding</keyword>
<reference evidence="7 8" key="1">
    <citation type="submission" date="2021-04" db="EMBL/GenBank/DDBJ databases">
        <authorList>
            <person name="Bliznina A."/>
        </authorList>
    </citation>
    <scope>NUCLEOTIDE SEQUENCE [LARGE SCALE GENOMIC DNA]</scope>
</reference>
<dbReference type="PROSITE" id="PS50127">
    <property type="entry name" value="UBC_2"/>
    <property type="match status" value="1"/>
</dbReference>
<keyword evidence="8" id="KW-1185">Reference proteome</keyword>
<name>A0ABN7SBP2_OIKDI</name>
<dbReference type="EMBL" id="OU015569">
    <property type="protein sequence ID" value="CAG5097424.1"/>
    <property type="molecule type" value="Genomic_DNA"/>
</dbReference>
<evidence type="ECO:0000313" key="8">
    <source>
        <dbReference type="Proteomes" id="UP001158576"/>
    </source>
</evidence>
<organism evidence="7 8">
    <name type="scientific">Oikopleura dioica</name>
    <name type="common">Tunicate</name>
    <dbReference type="NCBI Taxonomy" id="34765"/>
    <lineage>
        <taxon>Eukaryota</taxon>
        <taxon>Metazoa</taxon>
        <taxon>Chordata</taxon>
        <taxon>Tunicata</taxon>
        <taxon>Appendicularia</taxon>
        <taxon>Copelata</taxon>
        <taxon>Oikopleuridae</taxon>
        <taxon>Oikopleura</taxon>
    </lineage>
</organism>
<accession>A0ABN7SBP2</accession>